<dbReference type="AlphaFoldDB" id="A0A919BAF4"/>
<reference evidence="1" key="2">
    <citation type="submission" date="2020-09" db="EMBL/GenBank/DDBJ databases">
        <authorList>
            <person name="Sun Q."/>
            <person name="Kim S."/>
        </authorList>
    </citation>
    <scope>NUCLEOTIDE SEQUENCE</scope>
    <source>
        <strain evidence="1">KCTC 42731</strain>
    </source>
</reference>
<accession>A0A919BAF4</accession>
<evidence type="ECO:0000313" key="2">
    <source>
        <dbReference type="Proteomes" id="UP000623842"/>
    </source>
</evidence>
<organism evidence="1 2">
    <name type="scientific">Thalassotalea marina</name>
    <dbReference type="NCBI Taxonomy" id="1673741"/>
    <lineage>
        <taxon>Bacteria</taxon>
        <taxon>Pseudomonadati</taxon>
        <taxon>Pseudomonadota</taxon>
        <taxon>Gammaproteobacteria</taxon>
        <taxon>Alteromonadales</taxon>
        <taxon>Colwelliaceae</taxon>
        <taxon>Thalassotalea</taxon>
    </lineage>
</organism>
<gene>
    <name evidence="1" type="ORF">GCM10017161_02410</name>
</gene>
<dbReference type="EMBL" id="BNCK01000001">
    <property type="protein sequence ID" value="GHF78830.1"/>
    <property type="molecule type" value="Genomic_DNA"/>
</dbReference>
<comment type="caution">
    <text evidence="1">The sequence shown here is derived from an EMBL/GenBank/DDBJ whole genome shotgun (WGS) entry which is preliminary data.</text>
</comment>
<keyword evidence="2" id="KW-1185">Reference proteome</keyword>
<protein>
    <recommendedName>
        <fullName evidence="3">Bacteriocin</fullName>
    </recommendedName>
</protein>
<proteinExistence type="predicted"/>
<sequence>MRELNVNELELVNGGDLIDNPESELGKTINDLHDLTQSAGKALGGWLYELINE</sequence>
<evidence type="ECO:0008006" key="3">
    <source>
        <dbReference type="Google" id="ProtNLM"/>
    </source>
</evidence>
<reference evidence="1" key="1">
    <citation type="journal article" date="2014" name="Int. J. Syst. Evol. Microbiol.">
        <title>Complete genome sequence of Corynebacterium casei LMG S-19264T (=DSM 44701T), isolated from a smear-ripened cheese.</title>
        <authorList>
            <consortium name="US DOE Joint Genome Institute (JGI-PGF)"/>
            <person name="Walter F."/>
            <person name="Albersmeier A."/>
            <person name="Kalinowski J."/>
            <person name="Ruckert C."/>
        </authorList>
    </citation>
    <scope>NUCLEOTIDE SEQUENCE</scope>
    <source>
        <strain evidence="1">KCTC 42731</strain>
    </source>
</reference>
<dbReference type="RefSeq" id="WP_189766895.1">
    <property type="nucleotide sequence ID" value="NZ_BNCK01000001.1"/>
</dbReference>
<dbReference type="Proteomes" id="UP000623842">
    <property type="component" value="Unassembled WGS sequence"/>
</dbReference>
<name>A0A919BAF4_9GAMM</name>
<evidence type="ECO:0000313" key="1">
    <source>
        <dbReference type="EMBL" id="GHF78830.1"/>
    </source>
</evidence>